<dbReference type="RefSeq" id="WP_113880184.1">
    <property type="nucleotide sequence ID" value="NZ_QNSA01000008.1"/>
</dbReference>
<gene>
    <name evidence="4" type="ORF">DET51_108215</name>
    <name evidence="3" type="ORF">DET64_108216</name>
</gene>
<dbReference type="PANTHER" id="PTHR45947">
    <property type="entry name" value="SULFOQUINOVOSYL TRANSFERASE SQD2"/>
    <property type="match status" value="1"/>
</dbReference>
<dbReference type="InterPro" id="IPR050194">
    <property type="entry name" value="Glycosyltransferase_grp1"/>
</dbReference>
<dbReference type="CDD" id="cd03811">
    <property type="entry name" value="GT4_GT28_WabH-like"/>
    <property type="match status" value="1"/>
</dbReference>
<dbReference type="Gene3D" id="3.40.50.2000">
    <property type="entry name" value="Glycogen Phosphorylase B"/>
    <property type="match status" value="2"/>
</dbReference>
<dbReference type="InterPro" id="IPR028098">
    <property type="entry name" value="Glyco_trans_4-like_N"/>
</dbReference>
<feature type="domain" description="Glycosyl transferase family 1" evidence="1">
    <location>
        <begin position="195"/>
        <end position="347"/>
    </location>
</feature>
<organism evidence="4 5">
    <name type="scientific">Marinobacter nauticus</name>
    <name type="common">Marinobacter hydrocarbonoclasticus</name>
    <name type="synonym">Marinobacter aquaeolei</name>
    <dbReference type="NCBI Taxonomy" id="2743"/>
    <lineage>
        <taxon>Bacteria</taxon>
        <taxon>Pseudomonadati</taxon>
        <taxon>Pseudomonadota</taxon>
        <taxon>Gammaproteobacteria</taxon>
        <taxon>Pseudomonadales</taxon>
        <taxon>Marinobacteraceae</taxon>
        <taxon>Marinobacter</taxon>
    </lineage>
</organism>
<sequence length="374" mass="41193">MKVLHLIDSGGLYGAERMLLALVAEQIKQGLEPMILSAGEQGIYQKPLEIEAEKLGLPLVVWRMTPGLNYSETRKICEWAEHWGVDLVHSHGYKFNILMSLFGRFSRKVPVVSTLHGYVHAPRFSRMWVYELLDRLAISRLDGVIMVGAAMKKELSTGLIRPRRLTTIRNGLAVDDTQRKASEPLPEALEDFFSTHEPVILGVGRLSKEKGFSHLVDSFREIKTSAPKAGLLIVGDGMLRKDLDDQVARLGLGSDVCLPGYCDNVPALMARSSALVISSSTEGLPITLLEAMAVRLPVVSTDVGEISFVLDEGDSGVLVKDPASELVDAIELVLNETEATHRKTEQAFHKVSGELSVRSMAEQYLRVYNGVVAF</sequence>
<keyword evidence="4" id="KW-0808">Transferase</keyword>
<accession>A0A368UVV1</accession>
<keyword evidence="6" id="KW-1185">Reference proteome</keyword>
<dbReference type="EMBL" id="QNSA01000008">
    <property type="protein sequence ID" value="RBP71970.1"/>
    <property type="molecule type" value="Genomic_DNA"/>
</dbReference>
<dbReference type="Pfam" id="PF13439">
    <property type="entry name" value="Glyco_transf_4"/>
    <property type="match status" value="1"/>
</dbReference>
<dbReference type="Proteomes" id="UP000252795">
    <property type="component" value="Unassembled WGS sequence"/>
</dbReference>
<reference evidence="4 5" key="1">
    <citation type="submission" date="2018-07" db="EMBL/GenBank/DDBJ databases">
        <title>Freshwater and sediment microbial communities from various areas in North America, analyzing microbe dynamics in response to fracking.</title>
        <authorList>
            <person name="Lamendella R."/>
        </authorList>
    </citation>
    <scope>NUCLEOTIDE SEQUENCE [LARGE SCALE GENOMIC DNA]</scope>
    <source>
        <strain evidence="4 5">114E</strain>
        <strain evidence="3 6">114E_o</strain>
    </source>
</reference>
<evidence type="ECO:0000259" key="1">
    <source>
        <dbReference type="Pfam" id="PF00534"/>
    </source>
</evidence>
<dbReference type="PANTHER" id="PTHR45947:SF3">
    <property type="entry name" value="SULFOQUINOVOSYL TRANSFERASE SQD2"/>
    <property type="match status" value="1"/>
</dbReference>
<evidence type="ECO:0000313" key="5">
    <source>
        <dbReference type="Proteomes" id="UP000252795"/>
    </source>
</evidence>
<dbReference type="GO" id="GO:0016757">
    <property type="term" value="F:glycosyltransferase activity"/>
    <property type="evidence" value="ECO:0007669"/>
    <property type="project" value="InterPro"/>
</dbReference>
<dbReference type="SUPFAM" id="SSF53756">
    <property type="entry name" value="UDP-Glycosyltransferase/glycogen phosphorylase"/>
    <property type="match status" value="1"/>
</dbReference>
<dbReference type="InterPro" id="IPR001296">
    <property type="entry name" value="Glyco_trans_1"/>
</dbReference>
<protein>
    <submittedName>
        <fullName evidence="4">Glycosyltransferase involved in cell wall biosynthesis</fullName>
    </submittedName>
</protein>
<evidence type="ECO:0000313" key="3">
    <source>
        <dbReference type="EMBL" id="RBP71970.1"/>
    </source>
</evidence>
<comment type="caution">
    <text evidence="4">The sequence shown here is derived from an EMBL/GenBank/DDBJ whole genome shotgun (WGS) entry which is preliminary data.</text>
</comment>
<dbReference type="Pfam" id="PF00534">
    <property type="entry name" value="Glycos_transf_1"/>
    <property type="match status" value="1"/>
</dbReference>
<dbReference type="EMBL" id="QPJB01000008">
    <property type="protein sequence ID" value="RCW32988.1"/>
    <property type="molecule type" value="Genomic_DNA"/>
</dbReference>
<evidence type="ECO:0000313" key="6">
    <source>
        <dbReference type="Proteomes" id="UP000253065"/>
    </source>
</evidence>
<dbReference type="AlphaFoldDB" id="A0A368UVV1"/>
<proteinExistence type="predicted"/>
<evidence type="ECO:0000313" key="4">
    <source>
        <dbReference type="EMBL" id="RCW32988.1"/>
    </source>
</evidence>
<name>A0A368UVV1_MARNT</name>
<evidence type="ECO:0000259" key="2">
    <source>
        <dbReference type="Pfam" id="PF13439"/>
    </source>
</evidence>
<dbReference type="Proteomes" id="UP000253065">
    <property type="component" value="Unassembled WGS sequence"/>
</dbReference>
<feature type="domain" description="Glycosyltransferase subfamily 4-like N-terminal" evidence="2">
    <location>
        <begin position="14"/>
        <end position="173"/>
    </location>
</feature>